<comment type="caution">
    <text evidence="2">The sequence shown here is derived from an EMBL/GenBank/DDBJ whole genome shotgun (WGS) entry which is preliminary data.</text>
</comment>
<keyword evidence="3" id="KW-1185">Reference proteome</keyword>
<protein>
    <submittedName>
        <fullName evidence="2">Uncharacterized protein</fullName>
    </submittedName>
</protein>
<dbReference type="Proteomes" id="UP000606974">
    <property type="component" value="Unassembled WGS sequence"/>
</dbReference>
<gene>
    <name evidence="2" type="ORF">GJ744_012342</name>
</gene>
<feature type="region of interest" description="Disordered" evidence="1">
    <location>
        <begin position="69"/>
        <end position="131"/>
    </location>
</feature>
<proteinExistence type="predicted"/>
<organism evidence="2 3">
    <name type="scientific">Endocarpon pusillum</name>
    <dbReference type="NCBI Taxonomy" id="364733"/>
    <lineage>
        <taxon>Eukaryota</taxon>
        <taxon>Fungi</taxon>
        <taxon>Dikarya</taxon>
        <taxon>Ascomycota</taxon>
        <taxon>Pezizomycotina</taxon>
        <taxon>Eurotiomycetes</taxon>
        <taxon>Chaetothyriomycetidae</taxon>
        <taxon>Verrucariales</taxon>
        <taxon>Verrucariaceae</taxon>
        <taxon>Endocarpon</taxon>
    </lineage>
</organism>
<sequence length="131" mass="14184">MPTLEPYASKQLLAGEGNHSSCTSGSLNKDLHPELMVTTGILDEQPGSQPQLVSWYSSFPTQSQIAFDNFPSIPEMPPYPDDTMLDPTMSRNISSAPRIGLSERQDVLEPRLPTTLGDGAGSIGGRRDPQL</sequence>
<feature type="region of interest" description="Disordered" evidence="1">
    <location>
        <begin position="1"/>
        <end position="27"/>
    </location>
</feature>
<dbReference type="EMBL" id="JAACFV010000096">
    <property type="protein sequence ID" value="KAF7505995.1"/>
    <property type="molecule type" value="Genomic_DNA"/>
</dbReference>
<evidence type="ECO:0000256" key="1">
    <source>
        <dbReference type="SAM" id="MobiDB-lite"/>
    </source>
</evidence>
<feature type="compositionally biased region" description="Polar residues" evidence="1">
    <location>
        <begin position="18"/>
        <end position="27"/>
    </location>
</feature>
<name>A0A8H7ABA9_9EURO</name>
<accession>A0A8H7ABA9</accession>
<reference evidence="2" key="1">
    <citation type="submission" date="2020-02" db="EMBL/GenBank/DDBJ databases">
        <authorList>
            <person name="Palmer J.M."/>
        </authorList>
    </citation>
    <scope>NUCLEOTIDE SEQUENCE</scope>
    <source>
        <strain evidence="2">EPUS1.4</strain>
        <tissue evidence="2">Thallus</tissue>
    </source>
</reference>
<evidence type="ECO:0000313" key="2">
    <source>
        <dbReference type="EMBL" id="KAF7505995.1"/>
    </source>
</evidence>
<dbReference type="AlphaFoldDB" id="A0A8H7ABA9"/>
<evidence type="ECO:0000313" key="3">
    <source>
        <dbReference type="Proteomes" id="UP000606974"/>
    </source>
</evidence>